<feature type="transmembrane region" description="Helical" evidence="7">
    <location>
        <begin position="170"/>
        <end position="196"/>
    </location>
</feature>
<evidence type="ECO:0000256" key="7">
    <source>
        <dbReference type="SAM" id="Phobius"/>
    </source>
</evidence>
<dbReference type="Proteomes" id="UP001162164">
    <property type="component" value="Unassembled WGS sequence"/>
</dbReference>
<feature type="transmembrane region" description="Helical" evidence="7">
    <location>
        <begin position="292"/>
        <end position="310"/>
    </location>
</feature>
<comment type="subcellular location">
    <subcellularLocation>
        <location evidence="1">Membrane</location>
        <topology evidence="1">Multi-pass membrane protein</topology>
    </subcellularLocation>
</comment>
<evidence type="ECO:0000313" key="9">
    <source>
        <dbReference type="Proteomes" id="UP001162164"/>
    </source>
</evidence>
<evidence type="ECO:0000313" key="8">
    <source>
        <dbReference type="EMBL" id="KAJ8985293.1"/>
    </source>
</evidence>
<keyword evidence="5 7" id="KW-1133">Transmembrane helix</keyword>
<feature type="transmembrane region" description="Helical" evidence="7">
    <location>
        <begin position="322"/>
        <end position="341"/>
    </location>
</feature>
<evidence type="ECO:0000256" key="2">
    <source>
        <dbReference type="ARBA" id="ARBA00007965"/>
    </source>
</evidence>
<reference evidence="8" key="1">
    <citation type="journal article" date="2023" name="Insect Mol. Biol.">
        <title>Genome sequencing provides insights into the evolution of gene families encoding plant cell wall-degrading enzymes in longhorned beetles.</title>
        <authorList>
            <person name="Shin N.R."/>
            <person name="Okamura Y."/>
            <person name="Kirsch R."/>
            <person name="Pauchet Y."/>
        </authorList>
    </citation>
    <scope>NUCLEOTIDE SEQUENCE</scope>
    <source>
        <strain evidence="8">MMC_N1</strain>
    </source>
</reference>
<dbReference type="PANTHER" id="PTHR10332:SF88">
    <property type="entry name" value="EQUILIBRATIVE NUCLEOSIDE TRANSPORTER 1, ISOFORM A"/>
    <property type="match status" value="1"/>
</dbReference>
<feature type="transmembrane region" description="Helical" evidence="7">
    <location>
        <begin position="394"/>
        <end position="414"/>
    </location>
</feature>
<keyword evidence="4 7" id="KW-0812">Transmembrane</keyword>
<dbReference type="PANTHER" id="PTHR10332">
    <property type="entry name" value="EQUILIBRATIVE NUCLEOSIDE TRANSPORTER"/>
    <property type="match status" value="1"/>
</dbReference>
<name>A0ABQ9K3V7_9CUCU</name>
<dbReference type="InterPro" id="IPR036259">
    <property type="entry name" value="MFS_trans_sf"/>
</dbReference>
<evidence type="ECO:0008006" key="10">
    <source>
        <dbReference type="Google" id="ProtNLM"/>
    </source>
</evidence>
<feature type="transmembrane region" description="Helical" evidence="7">
    <location>
        <begin position="420"/>
        <end position="439"/>
    </location>
</feature>
<dbReference type="SUPFAM" id="SSF103473">
    <property type="entry name" value="MFS general substrate transporter"/>
    <property type="match status" value="1"/>
</dbReference>
<evidence type="ECO:0000256" key="5">
    <source>
        <dbReference type="ARBA" id="ARBA00022989"/>
    </source>
</evidence>
<keyword evidence="6 7" id="KW-0472">Membrane</keyword>
<evidence type="ECO:0000256" key="3">
    <source>
        <dbReference type="ARBA" id="ARBA00022448"/>
    </source>
</evidence>
<evidence type="ECO:0000256" key="1">
    <source>
        <dbReference type="ARBA" id="ARBA00004141"/>
    </source>
</evidence>
<dbReference type="EMBL" id="JAPWTJ010000017">
    <property type="protein sequence ID" value="KAJ8985293.1"/>
    <property type="molecule type" value="Genomic_DNA"/>
</dbReference>
<evidence type="ECO:0000256" key="6">
    <source>
        <dbReference type="ARBA" id="ARBA00023136"/>
    </source>
</evidence>
<accession>A0ABQ9K3V7</accession>
<feature type="transmembrane region" description="Helical" evidence="7">
    <location>
        <begin position="109"/>
        <end position="129"/>
    </location>
</feature>
<evidence type="ECO:0000256" key="4">
    <source>
        <dbReference type="ARBA" id="ARBA00022692"/>
    </source>
</evidence>
<comment type="similarity">
    <text evidence="2">Belongs to the SLC29A/ENT transporter (TC 2.A.57) family.</text>
</comment>
<comment type="caution">
    <text evidence="8">The sequence shown here is derived from an EMBL/GenBank/DDBJ whole genome shotgun (WGS) entry which is preliminary data.</text>
</comment>
<dbReference type="Pfam" id="PF01733">
    <property type="entry name" value="Nucleoside_tran"/>
    <property type="match status" value="2"/>
</dbReference>
<keyword evidence="3" id="KW-0813">Transport</keyword>
<dbReference type="PIRSF" id="PIRSF016379">
    <property type="entry name" value="ENT"/>
    <property type="match status" value="1"/>
</dbReference>
<feature type="transmembrane region" description="Helical" evidence="7">
    <location>
        <begin position="83"/>
        <end position="103"/>
    </location>
</feature>
<feature type="transmembrane region" description="Helical" evidence="7">
    <location>
        <begin position="141"/>
        <end position="164"/>
    </location>
</feature>
<feature type="transmembrane region" description="Helical" evidence="7">
    <location>
        <begin position="361"/>
        <end position="387"/>
    </location>
</feature>
<feature type="transmembrane region" description="Helical" evidence="7">
    <location>
        <begin position="254"/>
        <end position="272"/>
    </location>
</feature>
<dbReference type="InterPro" id="IPR002259">
    <property type="entry name" value="Eqnu_transpt"/>
</dbReference>
<gene>
    <name evidence="8" type="ORF">NQ317_007080</name>
</gene>
<sequence>MDLPEHSEAMLKTETEKNAKNQSKLVFAMFYALGTVSHVPQTFYITANDYWMYKFRDPNDLTNNSEDATKTDLQTQFSSTYSIVSNICMVLSLLLTVFLAQKISVNRRIVTALSLIISLFVVTLMFVWIDTDTWQGTFFGVSLIVGGLLNGSGACLMVSLFELATQFPPVYIGAILSGQSVCGIITSLLQVITLAIESSSQVKARHGVCGNRSGDALARPPEEEFFQKQLNKEEEAAGPLNINRQVIFSIAKKISIILFTMVLTAGSMVSMHPGVTSLIESVAKGSTRWGDLFFLPVCSFLTFNVFDFLGRETSIRTNLITNKYIVLAIAVVRLVFIPLLLFCNIQPRHHLPVVFREDYAYSIFLSLFAFSSGYLMNICVVGIGSVCKRQEMKIATALVVIVMVVSLATCSFFKHSAYKGNIEGMVMYIQLNLFVIYLYHKKSEKQYILF</sequence>
<keyword evidence="9" id="KW-1185">Reference proteome</keyword>
<protein>
    <recommendedName>
        <fullName evidence="10">Equilibrative nucleoside transporter 3</fullName>
    </recommendedName>
</protein>
<organism evidence="8 9">
    <name type="scientific">Molorchus minor</name>
    <dbReference type="NCBI Taxonomy" id="1323400"/>
    <lineage>
        <taxon>Eukaryota</taxon>
        <taxon>Metazoa</taxon>
        <taxon>Ecdysozoa</taxon>
        <taxon>Arthropoda</taxon>
        <taxon>Hexapoda</taxon>
        <taxon>Insecta</taxon>
        <taxon>Pterygota</taxon>
        <taxon>Neoptera</taxon>
        <taxon>Endopterygota</taxon>
        <taxon>Coleoptera</taxon>
        <taxon>Polyphaga</taxon>
        <taxon>Cucujiformia</taxon>
        <taxon>Chrysomeloidea</taxon>
        <taxon>Cerambycidae</taxon>
        <taxon>Lamiinae</taxon>
        <taxon>Monochamini</taxon>
        <taxon>Molorchus</taxon>
    </lineage>
</organism>
<proteinExistence type="inferred from homology"/>